<dbReference type="AlphaFoldDB" id="A0A9Q1L018"/>
<evidence type="ECO:0000313" key="5">
    <source>
        <dbReference type="Proteomes" id="UP001153076"/>
    </source>
</evidence>
<dbReference type="CDD" id="cd00519">
    <property type="entry name" value="Lipase_3"/>
    <property type="match status" value="1"/>
</dbReference>
<organism evidence="4 5">
    <name type="scientific">Carnegiea gigantea</name>
    <dbReference type="NCBI Taxonomy" id="171969"/>
    <lineage>
        <taxon>Eukaryota</taxon>
        <taxon>Viridiplantae</taxon>
        <taxon>Streptophyta</taxon>
        <taxon>Embryophyta</taxon>
        <taxon>Tracheophyta</taxon>
        <taxon>Spermatophyta</taxon>
        <taxon>Magnoliopsida</taxon>
        <taxon>eudicotyledons</taxon>
        <taxon>Gunneridae</taxon>
        <taxon>Pentapetalae</taxon>
        <taxon>Caryophyllales</taxon>
        <taxon>Cactineae</taxon>
        <taxon>Cactaceae</taxon>
        <taxon>Cactoideae</taxon>
        <taxon>Echinocereeae</taxon>
        <taxon>Carnegiea</taxon>
    </lineage>
</organism>
<evidence type="ECO:0000256" key="2">
    <source>
        <dbReference type="SAM" id="Phobius"/>
    </source>
</evidence>
<dbReference type="PANTHER" id="PTHR46086:SF17">
    <property type="entry name" value="ALPHA_BETA-HYDROLASES SUPERFAMILY PROTEIN"/>
    <property type="match status" value="1"/>
</dbReference>
<dbReference type="Pfam" id="PF01764">
    <property type="entry name" value="Lipase_3"/>
    <property type="match status" value="1"/>
</dbReference>
<name>A0A9Q1L018_9CARY</name>
<evidence type="ECO:0000256" key="1">
    <source>
        <dbReference type="ARBA" id="ARBA00022801"/>
    </source>
</evidence>
<gene>
    <name evidence="4" type="ORF">Cgig2_008009</name>
</gene>
<proteinExistence type="predicted"/>
<keyword evidence="2" id="KW-1133">Transmembrane helix</keyword>
<dbReference type="PANTHER" id="PTHR46086">
    <property type="entry name" value="ALPHA/BETA-HYDROLASES SUPERFAMILY PROTEIN"/>
    <property type="match status" value="1"/>
</dbReference>
<evidence type="ECO:0000313" key="4">
    <source>
        <dbReference type="EMBL" id="KAJ8453125.1"/>
    </source>
</evidence>
<dbReference type="GO" id="GO:0006629">
    <property type="term" value="P:lipid metabolic process"/>
    <property type="evidence" value="ECO:0007669"/>
    <property type="project" value="InterPro"/>
</dbReference>
<accession>A0A9Q1L018</accession>
<dbReference type="InterPro" id="IPR029058">
    <property type="entry name" value="AB_hydrolase_fold"/>
</dbReference>
<feature type="domain" description="Fungal lipase-type" evidence="3">
    <location>
        <begin position="201"/>
        <end position="370"/>
    </location>
</feature>
<dbReference type="InterPro" id="IPR002921">
    <property type="entry name" value="Fungal_lipase-type"/>
</dbReference>
<dbReference type="EMBL" id="JAKOGI010000001">
    <property type="protein sequence ID" value="KAJ8453125.1"/>
    <property type="molecule type" value="Genomic_DNA"/>
</dbReference>
<dbReference type="Proteomes" id="UP001153076">
    <property type="component" value="Unassembled WGS sequence"/>
</dbReference>
<dbReference type="Gene3D" id="3.40.50.1820">
    <property type="entry name" value="alpha/beta hydrolase"/>
    <property type="match status" value="1"/>
</dbReference>
<sequence>MIINNMATKELDIHANKFLNLNKKNVTFRKLAFQLLFGGHIQDSDLIYHNIPQEKENKYLHRFIIFLSLVIQVLLNHISKPLSILGRFLEAVLNPFKVTSGIHPDNVDRKSARYFSFLGHLDTRVELDGTIEHGDGRYYPALTMMASKLAYENQNVIRSVVADHWKMEFMGFYNFYNEFQEIMATQAFIFQEKGPENDTIIVSFRGTSPFVAHDWSTDFDISWSKFKGVGKTHMGFMTALGLKKYRNNNDPAGDYYGYWPKEVEQDPKFPLAYYTIREMLREIIKTNKKARFIVTGHSLGAALAILFPAILAMHDEEKLLDRLEGVYTYGQPRVGDEKFGKFVMKKLREHDIKYYRIVYANDVVPKVPFDNSFTMFKHFGTGMHFDSLYYGKIVQEEITALKRKQAARNVLEKWLWVLRDIAGFIANFILARLNAVFEVIRGFIIPYTAGRDFKEGWPLTVVRLTGILLPGVAEHGPQDYVNATRLASKDLFPLYTSLMSDQ</sequence>
<feature type="transmembrane region" description="Helical" evidence="2">
    <location>
        <begin position="292"/>
        <end position="313"/>
    </location>
</feature>
<reference evidence="4" key="1">
    <citation type="submission" date="2022-04" db="EMBL/GenBank/DDBJ databases">
        <title>Carnegiea gigantea Genome sequencing and assembly v2.</title>
        <authorList>
            <person name="Copetti D."/>
            <person name="Sanderson M.J."/>
            <person name="Burquez A."/>
            <person name="Wojciechowski M.F."/>
        </authorList>
    </citation>
    <scope>NUCLEOTIDE SEQUENCE</scope>
    <source>
        <strain evidence="4">SGP5-SGP5p</strain>
        <tissue evidence="4">Aerial part</tissue>
    </source>
</reference>
<dbReference type="InterPro" id="IPR044819">
    <property type="entry name" value="OBL-like"/>
</dbReference>
<dbReference type="GO" id="GO:0004806">
    <property type="term" value="F:triacylglycerol lipase activity"/>
    <property type="evidence" value="ECO:0007669"/>
    <property type="project" value="InterPro"/>
</dbReference>
<dbReference type="SUPFAM" id="SSF53474">
    <property type="entry name" value="alpha/beta-Hydrolases"/>
    <property type="match status" value="1"/>
</dbReference>
<keyword evidence="2" id="KW-0472">Membrane</keyword>
<dbReference type="OrthoDB" id="438440at2759"/>
<keyword evidence="5" id="KW-1185">Reference proteome</keyword>
<comment type="caution">
    <text evidence="4">The sequence shown here is derived from an EMBL/GenBank/DDBJ whole genome shotgun (WGS) entry which is preliminary data.</text>
</comment>
<protein>
    <recommendedName>
        <fullName evidence="3">Fungal lipase-type domain-containing protein</fullName>
    </recommendedName>
</protein>
<keyword evidence="2" id="KW-0812">Transmembrane</keyword>
<keyword evidence="1" id="KW-0378">Hydrolase</keyword>
<evidence type="ECO:0000259" key="3">
    <source>
        <dbReference type="Pfam" id="PF01764"/>
    </source>
</evidence>